<sequence length="103" mass="12254">MKHHPLIEFIRSSLEALLQNWRYEPIFRCVKTDFLIPFEYDLQTAREGMDRLENYVIAHGYYGKSGPITGNGRTERTTAWRNRNEASPIKSWKPKRRLMNIAR</sequence>
<dbReference type="AlphaFoldDB" id="A0A4Y1ZA91"/>
<evidence type="ECO:0000313" key="2">
    <source>
        <dbReference type="Proteomes" id="UP000319716"/>
    </source>
</evidence>
<evidence type="ECO:0000313" key="1">
    <source>
        <dbReference type="EMBL" id="GAY75934.1"/>
    </source>
</evidence>
<dbReference type="EMBL" id="BEXB01000009">
    <property type="protein sequence ID" value="GAY75934.1"/>
    <property type="molecule type" value="Genomic_DNA"/>
</dbReference>
<reference evidence="1 2" key="1">
    <citation type="submission" date="2017-11" db="EMBL/GenBank/DDBJ databases">
        <title>Draft Genome Sequence of Sporolactobacillus inulinus NBRC 111894 Isolated from Koso, a Japanese Sugar-Vegetable Fermented Beverage.</title>
        <authorList>
            <person name="Chiou T.Y."/>
            <person name="Oshima K."/>
            <person name="Suda W."/>
            <person name="Hattori M."/>
            <person name="Takahashi T."/>
        </authorList>
    </citation>
    <scope>NUCLEOTIDE SEQUENCE [LARGE SCALE GENOMIC DNA]</scope>
    <source>
        <strain evidence="1 2">NBRC111894</strain>
    </source>
</reference>
<name>A0A4Y1ZA91_9BACL</name>
<protein>
    <submittedName>
        <fullName evidence="1">ATP-dependent nuclease, subunit B</fullName>
    </submittedName>
</protein>
<comment type="caution">
    <text evidence="1">The sequence shown here is derived from an EMBL/GenBank/DDBJ whole genome shotgun (WGS) entry which is preliminary data.</text>
</comment>
<organism evidence="1 2">
    <name type="scientific">Sporolactobacillus inulinus</name>
    <dbReference type="NCBI Taxonomy" id="2078"/>
    <lineage>
        <taxon>Bacteria</taxon>
        <taxon>Bacillati</taxon>
        <taxon>Bacillota</taxon>
        <taxon>Bacilli</taxon>
        <taxon>Bacillales</taxon>
        <taxon>Sporolactobacillaceae</taxon>
        <taxon>Sporolactobacillus</taxon>
    </lineage>
</organism>
<proteinExistence type="predicted"/>
<dbReference type="Proteomes" id="UP000319716">
    <property type="component" value="Unassembled WGS sequence"/>
</dbReference>
<dbReference type="RefSeq" id="WP_262392446.1">
    <property type="nucleotide sequence ID" value="NZ_BEXB01000009.1"/>
</dbReference>
<gene>
    <name evidence="1" type="ORF">NBRC111894_1488</name>
</gene>
<accession>A0A4Y1ZA91</accession>